<dbReference type="CDD" id="cd11350">
    <property type="entry name" value="AmyAc_4"/>
    <property type="match status" value="1"/>
</dbReference>
<dbReference type="GO" id="GO:0005509">
    <property type="term" value="F:calcium ion binding"/>
    <property type="evidence" value="ECO:0007669"/>
    <property type="project" value="InterPro"/>
</dbReference>
<comment type="similarity">
    <text evidence="1">Belongs to the glycosyl hydrolase 13 family.</text>
</comment>
<dbReference type="SUPFAM" id="SSF103647">
    <property type="entry name" value="TSP type-3 repeat"/>
    <property type="match status" value="1"/>
</dbReference>
<dbReference type="Gene3D" id="2.60.40.10">
    <property type="entry name" value="Immunoglobulins"/>
    <property type="match status" value="1"/>
</dbReference>
<dbReference type="InterPro" id="IPR013783">
    <property type="entry name" value="Ig-like_fold"/>
</dbReference>
<keyword evidence="2 3" id="KW-0732">Signal</keyword>
<feature type="domain" description="Glycosyl hydrolase family 13 catalytic" evidence="4">
    <location>
        <begin position="372"/>
        <end position="742"/>
    </location>
</feature>
<dbReference type="InterPro" id="IPR028974">
    <property type="entry name" value="TSP_type-3_rpt"/>
</dbReference>
<dbReference type="EMBL" id="SNYI01000001">
    <property type="protein sequence ID" value="TDQ33262.1"/>
    <property type="molecule type" value="Genomic_DNA"/>
</dbReference>
<organism evidence="5 6">
    <name type="scientific">Zeaxanthinibacter enoshimensis</name>
    <dbReference type="NCBI Taxonomy" id="392009"/>
    <lineage>
        <taxon>Bacteria</taxon>
        <taxon>Pseudomonadati</taxon>
        <taxon>Bacteroidota</taxon>
        <taxon>Flavobacteriia</taxon>
        <taxon>Flavobacteriales</taxon>
        <taxon>Flavobacteriaceae</taxon>
        <taxon>Zeaxanthinibacter</taxon>
    </lineage>
</organism>
<accession>A0A4R6TNU6</accession>
<sequence>MRLYGFLFLCLIGLFTTAAQTITLDPPVFSENTEITVTVSDFDPMAEWGVNDLYLWAWYFDSAGNFAGNAQATGIDFGNSPESAKFTDNGDGTYSYTFTPAIFYNDTGISRIGLLVKSKDGSQQTTDYLYDVGGYQIGLTSPSKDLTVVSAGSSFDIEATASEISDWNLYADDVLIDTATSTESYSYTLVVNQTTNFRLTATNGGDTLEESFTAAIAPTVTEEAVPAGLKNGINPDPSDPTKATLVFYAPGKEFVHVIGDFNNWLVNPDYLMKKDSATDQFWLELTGLTPQSNHLYQYLVEYDINVADPYSTLVLDGYGNDAFIDETTFPALPDYPAGQSHAITVLRTGDAPYNWQVNDFEKPKKTDLVIYELLVRDFDALHSFDAVRSRLDYLQELGVNAIELMPVNEFDGNESWGYNPAFHMALDKYYGTADALKQLVDEAHARGMAVILDVVYNHASGQHPYYRMWNTDNGGTGGQASQDNPFFNPSAKHSYSVFNDFNHQSQATRDYVNQTLTYWIEEFRLDGMRWDLTKGFTQNCSPSDQNCTNSLQQDRVEVLQGYADTQWASDPDFYVIFEHLGGIQEEILWAEYRKDEGKGIMLWNKLTEPYNEATLGYHENGKSDFSGVSYLQKGFVRPSAVSYMESHDEERLMFKNLEFGNSGPDNYSVKNLATALQRMEAAGAFFFTVPGPKMIWQFGELGYDVSIDFNGRVGNKPIRWEYADEPARKAVYDTWADLVSLRINEPIFETTDFDLDLGNSNGLKKIHLALASATADEIGFVTIIGNFGVDVQEINPEFQETGVWFEFLNGNRKYIVTDPNKSIQLQPGEFRIFGNNPTALFPDENIPDDDHDGVENSFDNCPATPLGSMVDVNGCVVFNLPADNFTIETASETCRSSDNGSITVIANQSLSYTANLSGPTSADQQFTEQSVFDGLTAGQYTLCITVDSESSYQQCYELEITEPEDLSVSSKVNNSNKLLSLELKGGSTYTISLDGRQYTTTSEYYELPLKRGANKLKVSTGKECQGVYEETIYLSSSPLYPNPVSSQQLNVEFGESSIGERVQVDVYDLGGRIQLSTVEESVSASMILDISGLAKGTYLVGITTTDGQQFHKLLIL</sequence>
<dbReference type="AlphaFoldDB" id="A0A4R6TNU6"/>
<evidence type="ECO:0000256" key="1">
    <source>
        <dbReference type="ARBA" id="ARBA00008061"/>
    </source>
</evidence>
<keyword evidence="6" id="KW-1185">Reference proteome</keyword>
<dbReference type="OrthoDB" id="9761875at2"/>
<reference evidence="5 6" key="1">
    <citation type="submission" date="2019-03" db="EMBL/GenBank/DDBJ databases">
        <title>Genomic Encyclopedia of Archaeal and Bacterial Type Strains, Phase II (KMG-II): from individual species to whole genera.</title>
        <authorList>
            <person name="Goeker M."/>
        </authorList>
    </citation>
    <scope>NUCLEOTIDE SEQUENCE [LARGE SCALE GENOMIC DNA]</scope>
    <source>
        <strain evidence="5 6">DSM 18435</strain>
    </source>
</reference>
<dbReference type="Gene3D" id="3.20.20.80">
    <property type="entry name" value="Glycosidases"/>
    <property type="match status" value="1"/>
</dbReference>
<comment type="caution">
    <text evidence="5">The sequence shown here is derived from an EMBL/GenBank/DDBJ whole genome shotgun (WGS) entry which is preliminary data.</text>
</comment>
<evidence type="ECO:0000256" key="2">
    <source>
        <dbReference type="ARBA" id="ARBA00022729"/>
    </source>
</evidence>
<name>A0A4R6TNU6_9FLAO</name>
<evidence type="ECO:0000313" key="5">
    <source>
        <dbReference type="EMBL" id="TDQ33262.1"/>
    </source>
</evidence>
<evidence type="ECO:0000313" key="6">
    <source>
        <dbReference type="Proteomes" id="UP000295468"/>
    </source>
</evidence>
<dbReference type="PANTHER" id="PTHR43002">
    <property type="entry name" value="GLYCOGEN DEBRANCHING ENZYME"/>
    <property type="match status" value="1"/>
</dbReference>
<dbReference type="SUPFAM" id="SSF81296">
    <property type="entry name" value="E set domains"/>
    <property type="match status" value="1"/>
</dbReference>
<proteinExistence type="inferred from homology"/>
<dbReference type="InterPro" id="IPR026444">
    <property type="entry name" value="Secre_tail"/>
</dbReference>
<protein>
    <submittedName>
        <fullName evidence="5">Putative secreted protein (Por secretion system target)</fullName>
    </submittedName>
</protein>
<dbReference type="InterPro" id="IPR006047">
    <property type="entry name" value="GH13_cat_dom"/>
</dbReference>
<feature type="signal peptide" evidence="3">
    <location>
        <begin position="1"/>
        <end position="18"/>
    </location>
</feature>
<dbReference type="Proteomes" id="UP000295468">
    <property type="component" value="Unassembled WGS sequence"/>
</dbReference>
<dbReference type="InterPro" id="IPR017853">
    <property type="entry name" value="GH"/>
</dbReference>
<dbReference type="Pfam" id="PF00128">
    <property type="entry name" value="Alpha-amylase"/>
    <property type="match status" value="1"/>
</dbReference>
<gene>
    <name evidence="5" type="ORF">CLV82_1100</name>
</gene>
<evidence type="ECO:0000259" key="4">
    <source>
        <dbReference type="SMART" id="SM00642"/>
    </source>
</evidence>
<dbReference type="SUPFAM" id="SSF51445">
    <property type="entry name" value="(Trans)glycosidases"/>
    <property type="match status" value="1"/>
</dbReference>
<dbReference type="NCBIfam" id="TIGR04183">
    <property type="entry name" value="Por_Secre_tail"/>
    <property type="match status" value="1"/>
</dbReference>
<dbReference type="Pfam" id="PF18962">
    <property type="entry name" value="Por_Secre_tail"/>
    <property type="match status" value="1"/>
</dbReference>
<dbReference type="InterPro" id="IPR014756">
    <property type="entry name" value="Ig_E-set"/>
</dbReference>
<feature type="chain" id="PRO_5020927181" evidence="3">
    <location>
        <begin position="19"/>
        <end position="1116"/>
    </location>
</feature>
<dbReference type="SMART" id="SM00642">
    <property type="entry name" value="Aamy"/>
    <property type="match status" value="1"/>
</dbReference>
<dbReference type="RefSeq" id="WP_133643263.1">
    <property type="nucleotide sequence ID" value="NZ_SNYI01000001.1"/>
</dbReference>
<dbReference type="GO" id="GO:0005975">
    <property type="term" value="P:carbohydrate metabolic process"/>
    <property type="evidence" value="ECO:0007669"/>
    <property type="project" value="InterPro"/>
</dbReference>
<evidence type="ECO:0000256" key="3">
    <source>
        <dbReference type="SAM" id="SignalP"/>
    </source>
</evidence>